<keyword evidence="1" id="KW-0560">Oxidoreductase</keyword>
<comment type="caution">
    <text evidence="4">The sequence shown here is derived from an EMBL/GenBank/DDBJ whole genome shotgun (WGS) entry which is preliminary data.</text>
</comment>
<dbReference type="PANTHER" id="PTHR43333:SF1">
    <property type="entry name" value="D-ISOMER SPECIFIC 2-HYDROXYACID DEHYDROGENASE NAD-BINDING DOMAIN-CONTAINING PROTEIN"/>
    <property type="match status" value="1"/>
</dbReference>
<evidence type="ECO:0000313" key="5">
    <source>
        <dbReference type="Proteomes" id="UP001162131"/>
    </source>
</evidence>
<dbReference type="AlphaFoldDB" id="A0AAU9KFE6"/>
<evidence type="ECO:0000313" key="4">
    <source>
        <dbReference type="EMBL" id="CAG9334411.1"/>
    </source>
</evidence>
<dbReference type="CDD" id="cd05300">
    <property type="entry name" value="2-Hacid_dh_1"/>
    <property type="match status" value="1"/>
</dbReference>
<organism evidence="4 5">
    <name type="scientific">Blepharisma stoltei</name>
    <dbReference type="NCBI Taxonomy" id="1481888"/>
    <lineage>
        <taxon>Eukaryota</taxon>
        <taxon>Sar</taxon>
        <taxon>Alveolata</taxon>
        <taxon>Ciliophora</taxon>
        <taxon>Postciliodesmatophora</taxon>
        <taxon>Heterotrichea</taxon>
        <taxon>Heterotrichida</taxon>
        <taxon>Blepharismidae</taxon>
        <taxon>Blepharisma</taxon>
    </lineage>
</organism>
<feature type="domain" description="D-isomer specific 2-hydroxyacid dehydrogenase NAD-binding" evidence="3">
    <location>
        <begin position="114"/>
        <end position="288"/>
    </location>
</feature>
<name>A0AAU9KFE6_9CILI</name>
<evidence type="ECO:0000259" key="3">
    <source>
        <dbReference type="Pfam" id="PF02826"/>
    </source>
</evidence>
<evidence type="ECO:0000256" key="1">
    <source>
        <dbReference type="ARBA" id="ARBA00023002"/>
    </source>
</evidence>
<dbReference type="InterPro" id="IPR006140">
    <property type="entry name" value="D-isomer_DH_NAD-bd"/>
</dbReference>
<dbReference type="GO" id="GO:0016491">
    <property type="term" value="F:oxidoreductase activity"/>
    <property type="evidence" value="ECO:0007669"/>
    <property type="project" value="UniProtKB-KW"/>
</dbReference>
<keyword evidence="2" id="KW-0520">NAD</keyword>
<sequence length="325" mass="36260">MEKNYVVSILVSKVYTHIFLNSTLAAKYPQLDFKCFSDMEEYRNSDHWRRTDILAVQFRSPDEFDEALSNNPIKWVHSFTAGVDAYMTEYFKASPVPLTNARGAYNDSLAEYCLAAMLFFNKKFQQLEQQKQSKNYQVFLMPTLYQSTLVVLGYGSIGKSVARIGKNFGMRVIGVKRTATEPDGIADEIVDTSKLNEVLPSADFLVMAMPNHPTTYNLMSAPQFSLMKRSAALVNVGRGSSINEDDLAEALNNELIAGAALDVFKVEPLPESSPLWTAKNLIISPHNADMVEDLADLCIGCFEGHLKNFLSGQPFSSVVDKVKGY</sequence>
<dbReference type="Gene3D" id="3.40.50.720">
    <property type="entry name" value="NAD(P)-binding Rossmann-like Domain"/>
    <property type="match status" value="2"/>
</dbReference>
<dbReference type="EMBL" id="CAJZBQ010000058">
    <property type="protein sequence ID" value="CAG9334411.1"/>
    <property type="molecule type" value="Genomic_DNA"/>
</dbReference>
<dbReference type="Pfam" id="PF02826">
    <property type="entry name" value="2-Hacid_dh_C"/>
    <property type="match status" value="1"/>
</dbReference>
<dbReference type="InterPro" id="IPR036291">
    <property type="entry name" value="NAD(P)-bd_dom_sf"/>
</dbReference>
<dbReference type="SUPFAM" id="SSF51735">
    <property type="entry name" value="NAD(P)-binding Rossmann-fold domains"/>
    <property type="match status" value="1"/>
</dbReference>
<dbReference type="GO" id="GO:0051287">
    <property type="term" value="F:NAD binding"/>
    <property type="evidence" value="ECO:0007669"/>
    <property type="project" value="InterPro"/>
</dbReference>
<accession>A0AAU9KFE6</accession>
<dbReference type="SUPFAM" id="SSF52283">
    <property type="entry name" value="Formate/glycerate dehydrogenase catalytic domain-like"/>
    <property type="match status" value="1"/>
</dbReference>
<evidence type="ECO:0000256" key="2">
    <source>
        <dbReference type="ARBA" id="ARBA00023027"/>
    </source>
</evidence>
<gene>
    <name evidence="4" type="ORF">BSTOLATCC_MIC61029</name>
</gene>
<proteinExistence type="predicted"/>
<reference evidence="4" key="1">
    <citation type="submission" date="2021-09" db="EMBL/GenBank/DDBJ databases">
        <authorList>
            <consortium name="AG Swart"/>
            <person name="Singh M."/>
            <person name="Singh A."/>
            <person name="Seah K."/>
            <person name="Emmerich C."/>
        </authorList>
    </citation>
    <scope>NUCLEOTIDE SEQUENCE</scope>
    <source>
        <strain evidence="4">ATCC30299</strain>
    </source>
</reference>
<dbReference type="Proteomes" id="UP001162131">
    <property type="component" value="Unassembled WGS sequence"/>
</dbReference>
<keyword evidence="5" id="KW-1185">Reference proteome</keyword>
<dbReference type="PANTHER" id="PTHR43333">
    <property type="entry name" value="2-HACID_DH_C DOMAIN-CONTAINING PROTEIN"/>
    <property type="match status" value="1"/>
</dbReference>
<protein>
    <recommendedName>
        <fullName evidence="3">D-isomer specific 2-hydroxyacid dehydrogenase NAD-binding domain-containing protein</fullName>
    </recommendedName>
</protein>